<evidence type="ECO:0000313" key="3">
    <source>
        <dbReference type="Proteomes" id="UP000794436"/>
    </source>
</evidence>
<feature type="region of interest" description="Disordered" evidence="1">
    <location>
        <begin position="87"/>
        <end position="156"/>
    </location>
</feature>
<sequence length="245" mass="28080">MPGRGRKPEPWVTWLYKETLDEFRRLQAKGAKVCYGMLRDIARYILRKSKGEFTATSVCGEKNTKTLEERITNTWIRKFCEHHNIVGPASTRRKGGNGINVWLEEAGRDSTPPRRNRPETRSQRKKPPTKPSSPVVIDTTRSQRTEDQGTTEAADQDNRHSYLISWLRDAFEACQRAICEEEDASSVGAASERTALRKIRIKNAIDEAKDAIEAVKQSKDTAVVHWLRRFQRAVDAIDKQVRPLY</sequence>
<reference evidence="2" key="1">
    <citation type="submission" date="2019-03" db="EMBL/GenBank/DDBJ databases">
        <title>Long read genome sequence of the mycoparasitic Pythium oligandrum ATCC 38472 isolated from sugarbeet rhizosphere.</title>
        <authorList>
            <person name="Gaulin E."/>
        </authorList>
    </citation>
    <scope>NUCLEOTIDE SEQUENCE</scope>
    <source>
        <strain evidence="2">ATCC 38472_TT</strain>
    </source>
</reference>
<evidence type="ECO:0000256" key="1">
    <source>
        <dbReference type="SAM" id="MobiDB-lite"/>
    </source>
</evidence>
<organism evidence="2 3">
    <name type="scientific">Pythium oligandrum</name>
    <name type="common">Mycoparasitic fungus</name>
    <dbReference type="NCBI Taxonomy" id="41045"/>
    <lineage>
        <taxon>Eukaryota</taxon>
        <taxon>Sar</taxon>
        <taxon>Stramenopiles</taxon>
        <taxon>Oomycota</taxon>
        <taxon>Peronosporomycetes</taxon>
        <taxon>Pythiales</taxon>
        <taxon>Pythiaceae</taxon>
        <taxon>Pythium</taxon>
    </lineage>
</organism>
<dbReference type="EMBL" id="SPLM01000076">
    <property type="protein sequence ID" value="TMW61413.1"/>
    <property type="molecule type" value="Genomic_DNA"/>
</dbReference>
<keyword evidence="3" id="KW-1185">Reference proteome</keyword>
<comment type="caution">
    <text evidence="2">The sequence shown here is derived from an EMBL/GenBank/DDBJ whole genome shotgun (WGS) entry which is preliminary data.</text>
</comment>
<dbReference type="AlphaFoldDB" id="A0A8K1CE94"/>
<gene>
    <name evidence="2" type="ORF">Poli38472_012604</name>
</gene>
<accession>A0A8K1CE94</accession>
<name>A0A8K1CE94_PYTOL</name>
<dbReference type="Proteomes" id="UP000794436">
    <property type="component" value="Unassembled WGS sequence"/>
</dbReference>
<evidence type="ECO:0000313" key="2">
    <source>
        <dbReference type="EMBL" id="TMW61413.1"/>
    </source>
</evidence>
<protein>
    <submittedName>
        <fullName evidence="2">Uncharacterized protein</fullName>
    </submittedName>
</protein>
<feature type="compositionally biased region" description="Basic and acidic residues" evidence="1">
    <location>
        <begin position="105"/>
        <end position="122"/>
    </location>
</feature>
<proteinExistence type="predicted"/>